<keyword evidence="1" id="KW-0326">Glycosidase</keyword>
<dbReference type="PANTHER" id="PTHR43730:SF1">
    <property type="entry name" value="BETA-MANNOSIDASE"/>
    <property type="match status" value="1"/>
</dbReference>
<dbReference type="Proteomes" id="UP000700855">
    <property type="component" value="Unassembled WGS sequence"/>
</dbReference>
<evidence type="ECO:0000256" key="1">
    <source>
        <dbReference type="ARBA" id="ARBA00023295"/>
    </source>
</evidence>
<dbReference type="InterPro" id="IPR050887">
    <property type="entry name" value="Beta-mannosidase_GH2"/>
</dbReference>
<comment type="caution">
    <text evidence="2">The sequence shown here is derived from an EMBL/GenBank/DDBJ whole genome shotgun (WGS) entry which is preliminary data.</text>
</comment>
<keyword evidence="3" id="KW-1185">Reference proteome</keyword>
<reference evidence="2 3" key="1">
    <citation type="submission" date="2020-07" db="EMBL/GenBank/DDBJ databases">
        <title>Isolated bacteria genomes of Apis mellifera.</title>
        <authorList>
            <person name="Wu J."/>
            <person name="Zheng H."/>
        </authorList>
    </citation>
    <scope>NUCLEOTIDE SEQUENCE [LARGE SCALE GENOMIC DNA]</scope>
    <source>
        <strain evidence="2 3">W8116</strain>
    </source>
</reference>
<name>A0ABS0QZF9_9BIFI</name>
<evidence type="ECO:0000313" key="2">
    <source>
        <dbReference type="EMBL" id="MBI0143823.1"/>
    </source>
</evidence>
<evidence type="ECO:0000313" key="3">
    <source>
        <dbReference type="Proteomes" id="UP000700855"/>
    </source>
</evidence>
<dbReference type="InterPro" id="IPR017853">
    <property type="entry name" value="GH"/>
</dbReference>
<dbReference type="RefSeq" id="WP_198205795.1">
    <property type="nucleotide sequence ID" value="NZ_JACFSA010000001.1"/>
</dbReference>
<accession>A0ABS0QZF9</accession>
<organism evidence="2 3">
    <name type="scientific">Bifidobacterium choladohabitans</name>
    <dbReference type="NCBI Taxonomy" id="2750947"/>
    <lineage>
        <taxon>Bacteria</taxon>
        <taxon>Bacillati</taxon>
        <taxon>Actinomycetota</taxon>
        <taxon>Actinomycetes</taxon>
        <taxon>Bifidobacteriales</taxon>
        <taxon>Bifidobacteriaceae</taxon>
        <taxon>Bifidobacterium</taxon>
    </lineage>
</organism>
<dbReference type="PANTHER" id="PTHR43730">
    <property type="entry name" value="BETA-MANNOSIDASE"/>
    <property type="match status" value="1"/>
</dbReference>
<gene>
    <name evidence="2" type="ORF">H3U98_03380</name>
</gene>
<dbReference type="EMBL" id="JACFSA010000001">
    <property type="protein sequence ID" value="MBI0143823.1"/>
    <property type="molecule type" value="Genomic_DNA"/>
</dbReference>
<dbReference type="SUPFAM" id="SSF51445">
    <property type="entry name" value="(Trans)glycosidases"/>
    <property type="match status" value="1"/>
</dbReference>
<dbReference type="Gene3D" id="3.20.20.80">
    <property type="entry name" value="Glycosidases"/>
    <property type="match status" value="1"/>
</dbReference>
<protein>
    <submittedName>
        <fullName evidence="2">Uncharacterized protein</fullName>
    </submittedName>
</protein>
<sequence length="153" mass="17088">MGHDSPLDPSGTQILVHQKAIAGNIKISQGMRSHLTPGDFYDISYGGVVNGHRSDGSHSWLIPSDRWEDIVDWHWACQMQQAQAIRFGVEYLRSLEPVNAGTLVWQLNDDWPVISWAAVDYDGHRKPLCFALARFLRSSSSLHLARGLRGLPG</sequence>
<keyword evidence="1" id="KW-0378">Hydrolase</keyword>
<proteinExistence type="predicted"/>